<dbReference type="EMBL" id="HAEF01014220">
    <property type="protein sequence ID" value="SBR55379.1"/>
    <property type="molecule type" value="Transcribed_RNA"/>
</dbReference>
<evidence type="ECO:0000256" key="3">
    <source>
        <dbReference type="ARBA" id="ARBA00023212"/>
    </source>
</evidence>
<protein>
    <submittedName>
        <fullName evidence="5">Katanin p80 subunit B-like 1</fullName>
    </submittedName>
</protein>
<evidence type="ECO:0000256" key="1">
    <source>
        <dbReference type="ARBA" id="ARBA00004245"/>
    </source>
</evidence>
<dbReference type="GO" id="GO:0005856">
    <property type="term" value="C:cytoskeleton"/>
    <property type="evidence" value="ECO:0007669"/>
    <property type="project" value="UniProtKB-SubCell"/>
</dbReference>
<feature type="domain" description="Katanin p80 subunit C-terminal" evidence="4">
    <location>
        <begin position="147"/>
        <end position="216"/>
    </location>
</feature>
<dbReference type="GO" id="GO:0005730">
    <property type="term" value="C:nucleolus"/>
    <property type="evidence" value="ECO:0007669"/>
    <property type="project" value="TreeGrafter"/>
</dbReference>
<organism evidence="5">
    <name type="scientific">Nothobranchius pienaari</name>
    <dbReference type="NCBI Taxonomy" id="704102"/>
    <lineage>
        <taxon>Eukaryota</taxon>
        <taxon>Metazoa</taxon>
        <taxon>Chordata</taxon>
        <taxon>Craniata</taxon>
        <taxon>Vertebrata</taxon>
        <taxon>Euteleostomi</taxon>
        <taxon>Actinopterygii</taxon>
        <taxon>Neopterygii</taxon>
        <taxon>Teleostei</taxon>
        <taxon>Neoteleostei</taxon>
        <taxon>Acanthomorphata</taxon>
        <taxon>Ovalentaria</taxon>
        <taxon>Atherinomorphae</taxon>
        <taxon>Cyprinodontiformes</taxon>
        <taxon>Nothobranchiidae</taxon>
        <taxon>Nothobranchius</taxon>
    </lineage>
</organism>
<accession>A0A1A8MG85</accession>
<sequence length="216" mass="24790">MQLNPAFPDTFTETASHYKELPYKGKRTASSYFCRNKWNPGSRYGNNPGRVKRVVSCKRKTHHMTAVRRKHLGSGKNSEAANRNNETRFSQNAQQEFFSSHPHEFPQNVNNNDFSGQTGSEQTDCNTLNEATIITLFLSWICFIKYLRLKVALTLWQRNMGELLTYFVKNQDTGVVVDFLPLISKCINEDSPRVTIGSCVDLFPLVRQVLSKPYEE</sequence>
<name>A0A1A8MG85_9TELE</name>
<proteinExistence type="predicted"/>
<comment type="subcellular location">
    <subcellularLocation>
        <location evidence="1">Cytoplasm</location>
        <location evidence="1">Cytoskeleton</location>
    </subcellularLocation>
</comment>
<dbReference type="GO" id="GO:0008017">
    <property type="term" value="F:microtubule binding"/>
    <property type="evidence" value="ECO:0007669"/>
    <property type="project" value="InterPro"/>
</dbReference>
<reference evidence="5" key="2">
    <citation type="submission" date="2016-06" db="EMBL/GenBank/DDBJ databases">
        <title>The genome of a short-lived fish provides insights into sex chromosome evolution and the genetic control of aging.</title>
        <authorList>
            <person name="Reichwald K."/>
            <person name="Felder M."/>
            <person name="Petzold A."/>
            <person name="Koch P."/>
            <person name="Groth M."/>
            <person name="Platzer M."/>
        </authorList>
    </citation>
    <scope>NUCLEOTIDE SEQUENCE</scope>
    <source>
        <tissue evidence="5">Brain</tissue>
    </source>
</reference>
<evidence type="ECO:0000256" key="2">
    <source>
        <dbReference type="ARBA" id="ARBA00022490"/>
    </source>
</evidence>
<dbReference type="InterPro" id="IPR042404">
    <property type="entry name" value="KATNBL1"/>
</dbReference>
<keyword evidence="2" id="KW-0963">Cytoplasm</keyword>
<evidence type="ECO:0000313" key="5">
    <source>
        <dbReference type="EMBL" id="SBR55379.1"/>
    </source>
</evidence>
<gene>
    <name evidence="5" type="primary">KATNBL1</name>
</gene>
<dbReference type="AlphaFoldDB" id="A0A1A8MG85"/>
<keyword evidence="3" id="KW-0206">Cytoskeleton</keyword>
<dbReference type="Pfam" id="PF13925">
    <property type="entry name" value="Katanin_con80"/>
    <property type="match status" value="1"/>
</dbReference>
<dbReference type="PANTHER" id="PTHR14682">
    <property type="entry name" value="KATNB1-LIKE PROTEIN 1"/>
    <property type="match status" value="1"/>
</dbReference>
<evidence type="ECO:0000259" key="4">
    <source>
        <dbReference type="Pfam" id="PF13925"/>
    </source>
</evidence>
<dbReference type="PANTHER" id="PTHR14682:SF1">
    <property type="entry name" value="KATNB1-LIKE PROTEIN 1"/>
    <property type="match status" value="1"/>
</dbReference>
<reference evidence="5" key="1">
    <citation type="submission" date="2016-05" db="EMBL/GenBank/DDBJ databases">
        <authorList>
            <person name="Lavstsen T."/>
            <person name="Jespersen J.S."/>
        </authorList>
    </citation>
    <scope>NUCLEOTIDE SEQUENCE</scope>
    <source>
        <tissue evidence="5">Brain</tissue>
    </source>
</reference>
<dbReference type="InterPro" id="IPR028021">
    <property type="entry name" value="Katanin_C-terminal"/>
</dbReference>